<feature type="transmembrane region" description="Helical" evidence="2">
    <location>
        <begin position="26"/>
        <end position="47"/>
    </location>
</feature>
<evidence type="ECO:0000313" key="4">
    <source>
        <dbReference type="Proteomes" id="UP001182556"/>
    </source>
</evidence>
<keyword evidence="2" id="KW-0812">Transmembrane</keyword>
<keyword evidence="2" id="KW-0472">Membrane</keyword>
<name>A0AAD9FU34_PAPLA</name>
<feature type="region of interest" description="Disordered" evidence="1">
    <location>
        <begin position="202"/>
        <end position="223"/>
    </location>
</feature>
<accession>A0AAD9FU34</accession>
<proteinExistence type="predicted"/>
<dbReference type="Proteomes" id="UP001182556">
    <property type="component" value="Unassembled WGS sequence"/>
</dbReference>
<keyword evidence="2" id="KW-1133">Transmembrane helix</keyword>
<dbReference type="EMBL" id="JAODAN010000002">
    <property type="protein sequence ID" value="KAK1926200.1"/>
    <property type="molecule type" value="Genomic_DNA"/>
</dbReference>
<keyword evidence="4" id="KW-1185">Reference proteome</keyword>
<comment type="caution">
    <text evidence="3">The sequence shown here is derived from an EMBL/GenBank/DDBJ whole genome shotgun (WGS) entry which is preliminary data.</text>
</comment>
<reference evidence="3" key="1">
    <citation type="submission" date="2023-02" db="EMBL/GenBank/DDBJ databases">
        <title>Identification and recombinant expression of a fungal hydrolase from Papiliotrema laurentii that hydrolyzes apple cutin and clears colloidal polyester polyurethane.</title>
        <authorList>
            <consortium name="DOE Joint Genome Institute"/>
            <person name="Roman V.A."/>
            <person name="Bojanowski C."/>
            <person name="Crable B.R."/>
            <person name="Wagner D.N."/>
            <person name="Hung C.S."/>
            <person name="Nadeau L.J."/>
            <person name="Schratz L."/>
            <person name="Haridas S."/>
            <person name="Pangilinan J."/>
            <person name="Lipzen A."/>
            <person name="Na H."/>
            <person name="Yan M."/>
            <person name="Ng V."/>
            <person name="Grigoriev I.V."/>
            <person name="Spatafora J.W."/>
            <person name="Barlow D."/>
            <person name="Biffinger J."/>
            <person name="Kelley-Loughnane N."/>
            <person name="Varaljay V.A."/>
            <person name="Crookes-Goodson W.J."/>
        </authorList>
    </citation>
    <scope>NUCLEOTIDE SEQUENCE</scope>
    <source>
        <strain evidence="3">5307AH</strain>
    </source>
</reference>
<evidence type="ECO:0000256" key="2">
    <source>
        <dbReference type="SAM" id="Phobius"/>
    </source>
</evidence>
<evidence type="ECO:0000313" key="3">
    <source>
        <dbReference type="EMBL" id="KAK1926200.1"/>
    </source>
</evidence>
<sequence>MHAGGEGVLLTVERVMGSLRSLCRSFFLTLTLVGLVLVSVDSLHWILSDRRPITPANPGRDTLHPSVPETLQPTLASGGLVFLRAFQTGPRGIGPQRSTHYAVDRTHKARHCSHRRHSLHTSKPHRPLTRLGQWSRQSFPVCPFHLRTNSVWIRFHSGLFVSSSVSRPLRIPVVSAVPNPPVPPSLQRDPFRPSPLCWSPEHGSRIDAPGECGGGPWPWRESA</sequence>
<gene>
    <name evidence="3" type="ORF">DB88DRAFT_154545</name>
</gene>
<protein>
    <submittedName>
        <fullName evidence="3">Uncharacterized protein</fullName>
    </submittedName>
</protein>
<organism evidence="3 4">
    <name type="scientific">Papiliotrema laurentii</name>
    <name type="common">Cryptococcus laurentii</name>
    <dbReference type="NCBI Taxonomy" id="5418"/>
    <lineage>
        <taxon>Eukaryota</taxon>
        <taxon>Fungi</taxon>
        <taxon>Dikarya</taxon>
        <taxon>Basidiomycota</taxon>
        <taxon>Agaricomycotina</taxon>
        <taxon>Tremellomycetes</taxon>
        <taxon>Tremellales</taxon>
        <taxon>Rhynchogastremaceae</taxon>
        <taxon>Papiliotrema</taxon>
    </lineage>
</organism>
<dbReference type="AlphaFoldDB" id="A0AAD9FU34"/>
<evidence type="ECO:0000256" key="1">
    <source>
        <dbReference type="SAM" id="MobiDB-lite"/>
    </source>
</evidence>